<keyword evidence="1" id="KW-0812">Transmembrane</keyword>
<keyword evidence="3" id="KW-1185">Reference proteome</keyword>
<comment type="caution">
    <text evidence="2">The sequence shown here is derived from an EMBL/GenBank/DDBJ whole genome shotgun (WGS) entry which is preliminary data.</text>
</comment>
<organism evidence="2 3">
    <name type="scientific">Ureibacillus suwonensis</name>
    <dbReference type="NCBI Taxonomy" id="313007"/>
    <lineage>
        <taxon>Bacteria</taxon>
        <taxon>Bacillati</taxon>
        <taxon>Bacillota</taxon>
        <taxon>Bacilli</taxon>
        <taxon>Bacillales</taxon>
        <taxon>Caryophanaceae</taxon>
        <taxon>Ureibacillus</taxon>
    </lineage>
</organism>
<dbReference type="Proteomes" id="UP001595978">
    <property type="component" value="Unassembled WGS sequence"/>
</dbReference>
<gene>
    <name evidence="2" type="ORF">ACFPOH_06260</name>
</gene>
<feature type="transmembrane region" description="Helical" evidence="1">
    <location>
        <begin position="12"/>
        <end position="42"/>
    </location>
</feature>
<proteinExistence type="predicted"/>
<evidence type="ECO:0000313" key="2">
    <source>
        <dbReference type="EMBL" id="MFC5541384.1"/>
    </source>
</evidence>
<keyword evidence="1" id="KW-0472">Membrane</keyword>
<reference evidence="3" key="1">
    <citation type="journal article" date="2019" name="Int. J. Syst. Evol. Microbiol.">
        <title>The Global Catalogue of Microorganisms (GCM) 10K type strain sequencing project: providing services to taxonomists for standard genome sequencing and annotation.</title>
        <authorList>
            <consortium name="The Broad Institute Genomics Platform"/>
            <consortium name="The Broad Institute Genome Sequencing Center for Infectious Disease"/>
            <person name="Wu L."/>
            <person name="Ma J."/>
        </authorList>
    </citation>
    <scope>NUCLEOTIDE SEQUENCE [LARGE SCALE GENOMIC DNA]</scope>
    <source>
        <strain evidence="3">CCUG 56331</strain>
    </source>
</reference>
<name>A0ABW0R9K9_9BACL</name>
<accession>A0ABW0R9K9</accession>
<dbReference type="RefSeq" id="WP_390309067.1">
    <property type="nucleotide sequence ID" value="NZ_JBHSNQ010000048.1"/>
</dbReference>
<dbReference type="EMBL" id="JBHSNQ010000048">
    <property type="protein sequence ID" value="MFC5541384.1"/>
    <property type="molecule type" value="Genomic_DNA"/>
</dbReference>
<evidence type="ECO:0000256" key="1">
    <source>
        <dbReference type="SAM" id="Phobius"/>
    </source>
</evidence>
<keyword evidence="1" id="KW-1133">Transmembrane helix</keyword>
<evidence type="ECO:0008006" key="4">
    <source>
        <dbReference type="Google" id="ProtNLM"/>
    </source>
</evidence>
<sequence>MKPINFKNPHVASYLLIGVVFFMIDFTKGILFFLLGAIFILLGIRQNARLS</sequence>
<evidence type="ECO:0000313" key="3">
    <source>
        <dbReference type="Proteomes" id="UP001595978"/>
    </source>
</evidence>
<protein>
    <recommendedName>
        <fullName evidence="4">YrhK domain-containing protein</fullName>
    </recommendedName>
</protein>